<accession>A0A0D2JT03</accession>
<dbReference type="InParanoid" id="A0A0D2JT03"/>
<dbReference type="FunCoup" id="A0A0D2JT03">
    <property type="interactions" value="185"/>
</dbReference>
<dbReference type="PANTHER" id="PTHR42941">
    <property type="entry name" value="SLL1037 PROTEIN"/>
    <property type="match status" value="1"/>
</dbReference>
<evidence type="ECO:0008006" key="3">
    <source>
        <dbReference type="Google" id="ProtNLM"/>
    </source>
</evidence>
<dbReference type="STRING" id="1429043.X474_18495"/>
<proteinExistence type="predicted"/>
<comment type="caution">
    <text evidence="1">The sequence shown here is derived from an EMBL/GenBank/DDBJ whole genome shotgun (WGS) entry which is preliminary data.</text>
</comment>
<name>A0A0D2JT03_9BACT</name>
<evidence type="ECO:0000313" key="1">
    <source>
        <dbReference type="EMBL" id="KIX12595.1"/>
    </source>
</evidence>
<protein>
    <recommendedName>
        <fullName evidence="3">C4-dicarboxylate ABC transporter substrate-binding protein</fullName>
    </recommendedName>
</protein>
<dbReference type="Pfam" id="PF16868">
    <property type="entry name" value="NMT1_3"/>
    <property type="match status" value="1"/>
</dbReference>
<dbReference type="InterPro" id="IPR011852">
    <property type="entry name" value="TRAP_TAXI"/>
</dbReference>
<dbReference type="Proteomes" id="UP000032233">
    <property type="component" value="Unassembled WGS sequence"/>
</dbReference>
<dbReference type="SUPFAM" id="SSF53850">
    <property type="entry name" value="Periplasmic binding protein-like II"/>
    <property type="match status" value="1"/>
</dbReference>
<organism evidence="1 2">
    <name type="scientific">Dethiosulfatarculus sandiegensis</name>
    <dbReference type="NCBI Taxonomy" id="1429043"/>
    <lineage>
        <taxon>Bacteria</taxon>
        <taxon>Pseudomonadati</taxon>
        <taxon>Thermodesulfobacteriota</taxon>
        <taxon>Desulfarculia</taxon>
        <taxon>Desulfarculales</taxon>
        <taxon>Desulfarculaceae</taxon>
        <taxon>Dethiosulfatarculus</taxon>
    </lineage>
</organism>
<dbReference type="EMBL" id="AZAC01000029">
    <property type="protein sequence ID" value="KIX12595.1"/>
    <property type="molecule type" value="Genomic_DNA"/>
</dbReference>
<evidence type="ECO:0000313" key="2">
    <source>
        <dbReference type="Proteomes" id="UP000032233"/>
    </source>
</evidence>
<dbReference type="OrthoDB" id="9780180at2"/>
<keyword evidence="2" id="KW-1185">Reference proteome</keyword>
<gene>
    <name evidence="1" type="ORF">X474_18495</name>
</gene>
<dbReference type="PANTHER" id="PTHR42941:SF1">
    <property type="entry name" value="SLL1037 PROTEIN"/>
    <property type="match status" value="1"/>
</dbReference>
<dbReference type="AlphaFoldDB" id="A0A0D2JT03"/>
<sequence length="346" mass="36888">MNLKHLCKKAAGKRPSEGGKHMRKLLALTLALGVILCCAPALAGNQITLTWTAGGAGGGWYGMAGGIASIIHQADPDIVIKVVPGGGVKNPAVISVGSADIGWGLPFMNAAAYEGMAPFGQKLKNLRAIAGGMSMNYFHFYVGAESGVKSLDQIFGQKKPIRMAISQAGSSEVWVFDRVLEHYDTNIKDLKDKDFHFARGNYSFQANQFKDNNVDAVWTFLALPGASVTEASVGRDLKLVAFPEDVLNSLAKFGILKGTIPQGTYPKAANQSDVVTARSGSVITVSADMSDDLAYRLTKAFNENVDKVSKVHASLKDYKPAHGVTGCGVPLHPGAIKYYKEKGILK</sequence>
<dbReference type="NCBIfam" id="TIGR02122">
    <property type="entry name" value="TRAP_TAXI"/>
    <property type="match status" value="1"/>
</dbReference>
<dbReference type="Gene3D" id="3.40.190.10">
    <property type="entry name" value="Periplasmic binding protein-like II"/>
    <property type="match status" value="2"/>
</dbReference>
<reference evidence="1 2" key="1">
    <citation type="submission" date="2013-11" db="EMBL/GenBank/DDBJ databases">
        <title>Metagenomic analysis of a methanogenic consortium involved in long chain n-alkane degradation.</title>
        <authorList>
            <person name="Davidova I.A."/>
            <person name="Callaghan A.V."/>
            <person name="Wawrik B."/>
            <person name="Pruitt S."/>
            <person name="Marks C."/>
            <person name="Duncan K.E."/>
            <person name="Suflita J.M."/>
        </authorList>
    </citation>
    <scope>NUCLEOTIDE SEQUENCE [LARGE SCALE GENOMIC DNA]</scope>
    <source>
        <strain evidence="1 2">SPR</strain>
    </source>
</reference>